<dbReference type="InterPro" id="IPR036388">
    <property type="entry name" value="WH-like_DNA-bd_sf"/>
</dbReference>
<dbReference type="RefSeq" id="WP_077275570.1">
    <property type="nucleotide sequence ID" value="NZ_CP019609.1"/>
</dbReference>
<proteinExistence type="predicted"/>
<sequence>MSNTKELRIDNWLSLFQLQMEVDANIERLLLERKDLTLKEFYLLYYLYQNAERDVNMTELEKFIGLSQSAMSRMIMRMEKKCHKVIEAYFLPGNKKEKYVRLTEQGKVCYLESSEIVDESLKPIFTGDYLSCLSIKLK</sequence>
<dbReference type="Gene3D" id="1.10.10.10">
    <property type="entry name" value="Winged helix-like DNA-binding domain superfamily/Winged helix DNA-binding domain"/>
    <property type="match status" value="1"/>
</dbReference>
<dbReference type="STRING" id="633807.BW732_03975"/>
<dbReference type="KEGG" id="vpi:BW732_03975"/>
<accession>A0A1Q2D501</accession>
<dbReference type="InterPro" id="IPR036390">
    <property type="entry name" value="WH_DNA-bd_sf"/>
</dbReference>
<dbReference type="Proteomes" id="UP000188246">
    <property type="component" value="Chromosome"/>
</dbReference>
<reference evidence="1 2" key="1">
    <citation type="journal article" date="2010" name="Int. J. Syst. Evol. Microbiol.">
        <title>Vagococcus penaei sp. nov., isolated from spoilage microbiota of cooked shrimp (Penaeus vannamei).</title>
        <authorList>
            <person name="Jaffres E."/>
            <person name="Prevost H."/>
            <person name="Rossero A."/>
            <person name="Joffraud J.J."/>
            <person name="Dousset X."/>
        </authorList>
    </citation>
    <scope>NUCLEOTIDE SEQUENCE [LARGE SCALE GENOMIC DNA]</scope>
    <source>
        <strain evidence="1 2">CD276</strain>
    </source>
</reference>
<dbReference type="InterPro" id="IPR000835">
    <property type="entry name" value="HTH_MarR-typ"/>
</dbReference>
<keyword evidence="2" id="KW-1185">Reference proteome</keyword>
<evidence type="ECO:0000313" key="2">
    <source>
        <dbReference type="Proteomes" id="UP000188246"/>
    </source>
</evidence>
<organism evidence="1 2">
    <name type="scientific">Vagococcus penaei</name>
    <dbReference type="NCBI Taxonomy" id="633807"/>
    <lineage>
        <taxon>Bacteria</taxon>
        <taxon>Bacillati</taxon>
        <taxon>Bacillota</taxon>
        <taxon>Bacilli</taxon>
        <taxon>Lactobacillales</taxon>
        <taxon>Enterococcaceae</taxon>
        <taxon>Vagococcus</taxon>
    </lineage>
</organism>
<gene>
    <name evidence="1" type="ORF">BW732_03975</name>
</gene>
<dbReference type="AlphaFoldDB" id="A0A1Q2D501"/>
<dbReference type="OrthoDB" id="5195026at2"/>
<protein>
    <submittedName>
        <fullName evidence="1">Uncharacterized protein</fullName>
    </submittedName>
</protein>
<dbReference type="SMART" id="SM00347">
    <property type="entry name" value="HTH_MARR"/>
    <property type="match status" value="1"/>
</dbReference>
<evidence type="ECO:0000313" key="1">
    <source>
        <dbReference type="EMBL" id="AQP53480.1"/>
    </source>
</evidence>
<dbReference type="Pfam" id="PF12802">
    <property type="entry name" value="MarR_2"/>
    <property type="match status" value="1"/>
</dbReference>
<dbReference type="SUPFAM" id="SSF46785">
    <property type="entry name" value="Winged helix' DNA-binding domain"/>
    <property type="match status" value="1"/>
</dbReference>
<dbReference type="PROSITE" id="PS50995">
    <property type="entry name" value="HTH_MARR_2"/>
    <property type="match status" value="1"/>
</dbReference>
<dbReference type="EMBL" id="CP019609">
    <property type="protein sequence ID" value="AQP53480.1"/>
    <property type="molecule type" value="Genomic_DNA"/>
</dbReference>
<name>A0A1Q2D501_9ENTE</name>
<dbReference type="GO" id="GO:0003700">
    <property type="term" value="F:DNA-binding transcription factor activity"/>
    <property type="evidence" value="ECO:0007669"/>
    <property type="project" value="InterPro"/>
</dbReference>